<gene>
    <name evidence="1" type="ORF">pipiens_018254</name>
</gene>
<reference evidence="1 2" key="1">
    <citation type="submission" date="2024-05" db="EMBL/GenBank/DDBJ databases">
        <title>Culex pipiens pipiens assembly and annotation.</title>
        <authorList>
            <person name="Alout H."/>
            <person name="Durand T."/>
        </authorList>
    </citation>
    <scope>NUCLEOTIDE SEQUENCE [LARGE SCALE GENOMIC DNA]</scope>
    <source>
        <strain evidence="1">HA-2024</strain>
        <tissue evidence="1">Whole body</tissue>
    </source>
</reference>
<evidence type="ECO:0000313" key="1">
    <source>
        <dbReference type="EMBL" id="KAL1374155.1"/>
    </source>
</evidence>
<dbReference type="AlphaFoldDB" id="A0ABD1CCP9"/>
<sequence length="89" mass="9885">MSFGNFACSCLEAFGFYNSFAATISSAHLKIKLTAGRILTKRWRILTTASPALKPALRLVVRPALRPVSRDVRAASTKKQQFHHAIRIT</sequence>
<organism evidence="1 2">
    <name type="scientific">Culex pipiens pipiens</name>
    <name type="common">Northern house mosquito</name>
    <dbReference type="NCBI Taxonomy" id="38569"/>
    <lineage>
        <taxon>Eukaryota</taxon>
        <taxon>Metazoa</taxon>
        <taxon>Ecdysozoa</taxon>
        <taxon>Arthropoda</taxon>
        <taxon>Hexapoda</taxon>
        <taxon>Insecta</taxon>
        <taxon>Pterygota</taxon>
        <taxon>Neoptera</taxon>
        <taxon>Endopterygota</taxon>
        <taxon>Diptera</taxon>
        <taxon>Nematocera</taxon>
        <taxon>Culicoidea</taxon>
        <taxon>Culicidae</taxon>
        <taxon>Culicinae</taxon>
        <taxon>Culicini</taxon>
        <taxon>Culex</taxon>
        <taxon>Culex</taxon>
    </lineage>
</organism>
<keyword evidence="2" id="KW-1185">Reference proteome</keyword>
<protein>
    <submittedName>
        <fullName evidence="1">Uncharacterized protein</fullName>
    </submittedName>
</protein>
<evidence type="ECO:0000313" key="2">
    <source>
        <dbReference type="Proteomes" id="UP001562425"/>
    </source>
</evidence>
<dbReference type="EMBL" id="JBEHCU010013622">
    <property type="protein sequence ID" value="KAL1374155.1"/>
    <property type="molecule type" value="Genomic_DNA"/>
</dbReference>
<comment type="caution">
    <text evidence="1">The sequence shown here is derived from an EMBL/GenBank/DDBJ whole genome shotgun (WGS) entry which is preliminary data.</text>
</comment>
<name>A0ABD1CCP9_CULPP</name>
<dbReference type="Proteomes" id="UP001562425">
    <property type="component" value="Unassembled WGS sequence"/>
</dbReference>
<accession>A0ABD1CCP9</accession>
<proteinExistence type="predicted"/>